<organism evidence="6 7">
    <name type="scientific">Dongia mobilis</name>
    <dbReference type="NCBI Taxonomy" id="578943"/>
    <lineage>
        <taxon>Bacteria</taxon>
        <taxon>Pseudomonadati</taxon>
        <taxon>Pseudomonadota</taxon>
        <taxon>Alphaproteobacteria</taxon>
        <taxon>Rhodospirillales</taxon>
        <taxon>Dongiaceae</taxon>
        <taxon>Dongia</taxon>
    </lineage>
</organism>
<gene>
    <name evidence="6" type="ORF">A8950_3105</name>
</gene>
<dbReference type="GO" id="GO:0006351">
    <property type="term" value="P:DNA-templated transcription"/>
    <property type="evidence" value="ECO:0007669"/>
    <property type="project" value="TreeGrafter"/>
</dbReference>
<comment type="similarity">
    <text evidence="1">Belongs to the LysR transcriptional regulatory family.</text>
</comment>
<dbReference type="GO" id="GO:0043565">
    <property type="term" value="F:sequence-specific DNA binding"/>
    <property type="evidence" value="ECO:0007669"/>
    <property type="project" value="TreeGrafter"/>
</dbReference>
<dbReference type="Proteomes" id="UP000295783">
    <property type="component" value="Unassembled WGS sequence"/>
</dbReference>
<sequence>MIRPSINDLAAFVAVATHRSFRRAADELGTAPSTLSHAMRALEERMGVRLLNRTTRSVAPTEAGYRLLARLQPALDALDEAIESVAAFRGRVAGTVRVSAPRLAAARLVRDILPALADRSPDVVVDLVVDGRLVDIVSAGFDAGIRLVDSIPRDMIALVLGEPVRFACVASPGYLARAGAPKTPEDLRAHRCLGHRMPGGRLYRWEFARAGRVLTVDTAGSVILDDEELMVEAAIRGLGIAYVASPAAEAALAAGQLQEILGTWMPAAEALAIYFPGHRAVPPALRALLDVVRERSQSGATQSLTATGIAAPGAN</sequence>
<dbReference type="InterPro" id="IPR036390">
    <property type="entry name" value="WH_DNA-bd_sf"/>
</dbReference>
<dbReference type="AlphaFoldDB" id="A0A4V3DEB9"/>
<keyword evidence="2" id="KW-0805">Transcription regulation</keyword>
<reference evidence="6 7" key="1">
    <citation type="submission" date="2019-03" db="EMBL/GenBank/DDBJ databases">
        <title>Genomic Encyclopedia of Type Strains, Phase III (KMG-III): the genomes of soil and plant-associated and newly described type strains.</title>
        <authorList>
            <person name="Whitman W."/>
        </authorList>
    </citation>
    <scope>NUCLEOTIDE SEQUENCE [LARGE SCALE GENOMIC DNA]</scope>
    <source>
        <strain evidence="6 7">CGMCC 1.7660</strain>
    </source>
</reference>
<dbReference type="RefSeq" id="WP_133614554.1">
    <property type="nucleotide sequence ID" value="NZ_SNYW01000011.1"/>
</dbReference>
<keyword evidence="4" id="KW-0804">Transcription</keyword>
<dbReference type="Gene3D" id="1.10.10.10">
    <property type="entry name" value="Winged helix-like DNA-binding domain superfamily/Winged helix DNA-binding domain"/>
    <property type="match status" value="1"/>
</dbReference>
<keyword evidence="3" id="KW-0238">DNA-binding</keyword>
<dbReference type="FunFam" id="1.10.10.10:FF:000001">
    <property type="entry name" value="LysR family transcriptional regulator"/>
    <property type="match status" value="1"/>
</dbReference>
<proteinExistence type="inferred from homology"/>
<dbReference type="Pfam" id="PF00126">
    <property type="entry name" value="HTH_1"/>
    <property type="match status" value="1"/>
</dbReference>
<dbReference type="SUPFAM" id="SSF53850">
    <property type="entry name" value="Periplasmic binding protein-like II"/>
    <property type="match status" value="1"/>
</dbReference>
<dbReference type="OrthoDB" id="9812435at2"/>
<dbReference type="InterPro" id="IPR005119">
    <property type="entry name" value="LysR_subst-bd"/>
</dbReference>
<evidence type="ECO:0000256" key="2">
    <source>
        <dbReference type="ARBA" id="ARBA00023015"/>
    </source>
</evidence>
<name>A0A4V3DEB9_9PROT</name>
<dbReference type="InterPro" id="IPR036388">
    <property type="entry name" value="WH-like_DNA-bd_sf"/>
</dbReference>
<dbReference type="SUPFAM" id="SSF46785">
    <property type="entry name" value="Winged helix' DNA-binding domain"/>
    <property type="match status" value="1"/>
</dbReference>
<dbReference type="Pfam" id="PF03466">
    <property type="entry name" value="LysR_substrate"/>
    <property type="match status" value="1"/>
</dbReference>
<dbReference type="GO" id="GO:0003700">
    <property type="term" value="F:DNA-binding transcription factor activity"/>
    <property type="evidence" value="ECO:0007669"/>
    <property type="project" value="InterPro"/>
</dbReference>
<dbReference type="Gene3D" id="3.40.190.290">
    <property type="match status" value="1"/>
</dbReference>
<keyword evidence="7" id="KW-1185">Reference proteome</keyword>
<dbReference type="PANTHER" id="PTHR30537">
    <property type="entry name" value="HTH-TYPE TRANSCRIPTIONAL REGULATOR"/>
    <property type="match status" value="1"/>
</dbReference>
<evidence type="ECO:0000256" key="4">
    <source>
        <dbReference type="ARBA" id="ARBA00023163"/>
    </source>
</evidence>
<evidence type="ECO:0000313" key="7">
    <source>
        <dbReference type="Proteomes" id="UP000295783"/>
    </source>
</evidence>
<evidence type="ECO:0000259" key="5">
    <source>
        <dbReference type="PROSITE" id="PS50931"/>
    </source>
</evidence>
<comment type="caution">
    <text evidence="6">The sequence shown here is derived from an EMBL/GenBank/DDBJ whole genome shotgun (WGS) entry which is preliminary data.</text>
</comment>
<accession>A0A4V3DEB9</accession>
<feature type="domain" description="HTH lysR-type" evidence="5">
    <location>
        <begin position="4"/>
        <end position="61"/>
    </location>
</feature>
<evidence type="ECO:0000313" key="6">
    <source>
        <dbReference type="EMBL" id="TDQ80571.1"/>
    </source>
</evidence>
<dbReference type="InterPro" id="IPR058163">
    <property type="entry name" value="LysR-type_TF_proteobact-type"/>
</dbReference>
<evidence type="ECO:0000256" key="1">
    <source>
        <dbReference type="ARBA" id="ARBA00009437"/>
    </source>
</evidence>
<dbReference type="InterPro" id="IPR000847">
    <property type="entry name" value="LysR_HTH_N"/>
</dbReference>
<evidence type="ECO:0000256" key="3">
    <source>
        <dbReference type="ARBA" id="ARBA00023125"/>
    </source>
</evidence>
<protein>
    <submittedName>
        <fullName evidence="6">Transcriptional regulator</fullName>
    </submittedName>
</protein>
<dbReference type="EMBL" id="SNYW01000011">
    <property type="protein sequence ID" value="TDQ80571.1"/>
    <property type="molecule type" value="Genomic_DNA"/>
</dbReference>
<dbReference type="PANTHER" id="PTHR30537:SF1">
    <property type="entry name" value="HTH-TYPE TRANSCRIPTIONAL REGULATOR PGRR"/>
    <property type="match status" value="1"/>
</dbReference>
<dbReference type="PROSITE" id="PS50931">
    <property type="entry name" value="HTH_LYSR"/>
    <property type="match status" value="1"/>
</dbReference>